<dbReference type="AlphaFoldDB" id="A0A0N4YAR9"/>
<proteinExistence type="predicted"/>
<evidence type="ECO:0000313" key="1">
    <source>
        <dbReference type="EMBL" id="VDL77098.1"/>
    </source>
</evidence>
<name>A0A0N4YAR9_NIPBR</name>
<protein>
    <submittedName>
        <fullName evidence="3">Secreted protein</fullName>
    </submittedName>
</protein>
<dbReference type="Proteomes" id="UP000271162">
    <property type="component" value="Unassembled WGS sequence"/>
</dbReference>
<accession>A0A0N4YAR9</accession>
<organism evidence="3">
    <name type="scientific">Nippostrongylus brasiliensis</name>
    <name type="common">Rat hookworm</name>
    <dbReference type="NCBI Taxonomy" id="27835"/>
    <lineage>
        <taxon>Eukaryota</taxon>
        <taxon>Metazoa</taxon>
        <taxon>Ecdysozoa</taxon>
        <taxon>Nematoda</taxon>
        <taxon>Chromadorea</taxon>
        <taxon>Rhabditida</taxon>
        <taxon>Rhabditina</taxon>
        <taxon>Rhabditomorpha</taxon>
        <taxon>Strongyloidea</taxon>
        <taxon>Heligmosomidae</taxon>
        <taxon>Nippostrongylus</taxon>
    </lineage>
</organism>
<evidence type="ECO:0000313" key="2">
    <source>
        <dbReference type="Proteomes" id="UP000271162"/>
    </source>
</evidence>
<evidence type="ECO:0000313" key="3">
    <source>
        <dbReference type="WBParaSite" id="NBR_0001350801-mRNA-1"/>
    </source>
</evidence>
<keyword evidence="2" id="KW-1185">Reference proteome</keyword>
<dbReference type="EMBL" id="UYSL01021063">
    <property type="protein sequence ID" value="VDL77098.1"/>
    <property type="molecule type" value="Genomic_DNA"/>
</dbReference>
<dbReference type="WBParaSite" id="NBR_0001350801-mRNA-1">
    <property type="protein sequence ID" value="NBR_0001350801-mRNA-1"/>
    <property type="gene ID" value="NBR_0001350801"/>
</dbReference>
<gene>
    <name evidence="1" type="ORF">NBR_LOCUS13509</name>
</gene>
<reference evidence="1 2" key="2">
    <citation type="submission" date="2018-11" db="EMBL/GenBank/DDBJ databases">
        <authorList>
            <consortium name="Pathogen Informatics"/>
        </authorList>
    </citation>
    <scope>NUCLEOTIDE SEQUENCE [LARGE SCALE GENOMIC DNA]</scope>
</reference>
<sequence>MVFLQQKPCYRFLITLSVQYIVCSSLSMESDIDNSLNAFDDSNDVVDTEQAKSATPPVKDSPPASWPAGDYCIMPGRSPTCPEGFVADYIALAVPVFFGPREKYAGDVGQTPYVRLGRVGGFNLDLREYDQAYTLLLTACCKQ</sequence>
<reference evidence="3" key="1">
    <citation type="submission" date="2017-02" db="UniProtKB">
        <authorList>
            <consortium name="WormBaseParasite"/>
        </authorList>
    </citation>
    <scope>IDENTIFICATION</scope>
</reference>